<dbReference type="GO" id="GO:0004519">
    <property type="term" value="F:endonuclease activity"/>
    <property type="evidence" value="ECO:0007669"/>
    <property type="project" value="UniProtKB-KW"/>
</dbReference>
<organism evidence="2">
    <name type="scientific">Rhizobium phage LG08</name>
    <dbReference type="NCBI Taxonomy" id="3129229"/>
    <lineage>
        <taxon>Viruses</taxon>
        <taxon>Duplodnaviria</taxon>
        <taxon>Heunggongvirae</taxon>
        <taxon>Uroviricota</taxon>
        <taxon>Caudoviricetes</taxon>
    </lineage>
</organism>
<evidence type="ECO:0000313" key="2">
    <source>
        <dbReference type="EMBL" id="XCI77575.1"/>
    </source>
</evidence>
<evidence type="ECO:0000256" key="1">
    <source>
        <dbReference type="SAM" id="MobiDB-lite"/>
    </source>
</evidence>
<dbReference type="InterPro" id="IPR003615">
    <property type="entry name" value="HNH_nuc"/>
</dbReference>
<name>A0AAU8HYS9_9CAUD</name>
<accession>A0AAU8HYS9</accession>
<keyword evidence="2" id="KW-0378">Hydrolase</keyword>
<feature type="compositionally biased region" description="Basic and acidic residues" evidence="1">
    <location>
        <begin position="184"/>
        <end position="198"/>
    </location>
</feature>
<proteinExistence type="predicted"/>
<reference evidence="2" key="1">
    <citation type="submission" date="2024-03" db="EMBL/GenBank/DDBJ databases">
        <authorList>
            <person name="Chantapakul B."/>
            <person name="Wang S."/>
        </authorList>
    </citation>
    <scope>NUCLEOTIDE SEQUENCE</scope>
</reference>
<gene>
    <name evidence="2" type="ORF">LDCGVIBL_CDS0217</name>
</gene>
<sequence>MVSRERFRCEDFCVREADVITKLLTSLNTIKKRLTVNYKKIYDELVEFRRDNIPEGYKERHHIIPGSLGGSNDESNLVYLTAREHYIAHLLLLQIHKGDVKSRTKMAKAVMMMRMESFNQSRFNSKTYKWLREEFSRAQSLSQEGEKNSQFGKKWFYNPETGETVKRYGCPEGFVPGRHKKKERPGNRREESLQKKLKNGERNARKLYEEFLSSGCSSLNEFCKIKYNKSVSSLSFKFKKYIPEFKPSRGKKYTGE</sequence>
<dbReference type="EMBL" id="PP429226">
    <property type="protein sequence ID" value="XCI77575.1"/>
    <property type="molecule type" value="Genomic_DNA"/>
</dbReference>
<dbReference type="CDD" id="cd00085">
    <property type="entry name" value="HNHc"/>
    <property type="match status" value="1"/>
</dbReference>
<protein>
    <submittedName>
        <fullName evidence="2">Homing endonuclease</fullName>
    </submittedName>
</protein>
<keyword evidence="2" id="KW-0255">Endonuclease</keyword>
<keyword evidence="2" id="KW-0540">Nuclease</keyword>
<feature type="region of interest" description="Disordered" evidence="1">
    <location>
        <begin position="173"/>
        <end position="198"/>
    </location>
</feature>